<accession>A0A6M4AX63</accession>
<reference evidence="2 3" key="1">
    <citation type="submission" date="2020-01" db="EMBL/GenBank/DDBJ databases">
        <title>Sphingomonas sp. strain CSW-10.</title>
        <authorList>
            <person name="Chen W.-M."/>
        </authorList>
    </citation>
    <scope>NUCLEOTIDE SEQUENCE [LARGE SCALE GENOMIC DNA]</scope>
    <source>
        <strain evidence="2 3">CSW-10</strain>
    </source>
</reference>
<dbReference type="KEGG" id="slan:GV829_03010"/>
<dbReference type="Pfam" id="PF09694">
    <property type="entry name" value="Gcw_chp"/>
    <property type="match status" value="1"/>
</dbReference>
<sequence>MKAITFTVALAAALLPAVALAQEASSYDNQAPAAEAQTSVSSGPTVSFGLSAATDYVWRGVSQTDSDPAVFATVSIASGGFYLGAGTENVDFLGIDQEYDIWGGYVADLGGAKLDIGFVRYGYIDAPVNIDTIEAKAALSTNAGPVGLTLAVYHTPDYFGSSNPATYAELAASAPLAEKLTLSGAFGRQQIDRLADYDTWNLGVAYEVMPGAKVDVRYHDTGTNAFGSLGDARLVGSFSIAF</sequence>
<feature type="chain" id="PRO_5026722916" description="Porin" evidence="1">
    <location>
        <begin position="22"/>
        <end position="242"/>
    </location>
</feature>
<dbReference type="Proteomes" id="UP000503018">
    <property type="component" value="Chromosome"/>
</dbReference>
<organism evidence="2 3">
    <name type="scientific">Sphingomonas lacunae</name>
    <dbReference type="NCBI Taxonomy" id="2698828"/>
    <lineage>
        <taxon>Bacteria</taxon>
        <taxon>Pseudomonadati</taxon>
        <taxon>Pseudomonadota</taxon>
        <taxon>Alphaproteobacteria</taxon>
        <taxon>Sphingomonadales</taxon>
        <taxon>Sphingomonadaceae</taxon>
        <taxon>Sphingomonas</taxon>
    </lineage>
</organism>
<keyword evidence="1" id="KW-0732">Signal</keyword>
<dbReference type="NCBIfam" id="TIGR02001">
    <property type="entry name" value="gcw_chp"/>
    <property type="match status" value="1"/>
</dbReference>
<gene>
    <name evidence="2" type="ORF">GV829_03010</name>
</gene>
<dbReference type="Gene3D" id="2.40.160.10">
    <property type="entry name" value="Porin"/>
    <property type="match status" value="1"/>
</dbReference>
<protein>
    <recommendedName>
        <fullName evidence="4">Porin</fullName>
    </recommendedName>
</protein>
<dbReference type="InterPro" id="IPR010239">
    <property type="entry name" value="CHP02001"/>
</dbReference>
<feature type="signal peptide" evidence="1">
    <location>
        <begin position="1"/>
        <end position="21"/>
    </location>
</feature>
<keyword evidence="3" id="KW-1185">Reference proteome</keyword>
<dbReference type="EMBL" id="CP053015">
    <property type="protein sequence ID" value="QJQ31541.1"/>
    <property type="molecule type" value="Genomic_DNA"/>
</dbReference>
<dbReference type="AlphaFoldDB" id="A0A6M4AX63"/>
<evidence type="ECO:0000313" key="2">
    <source>
        <dbReference type="EMBL" id="QJQ31541.1"/>
    </source>
</evidence>
<evidence type="ECO:0000313" key="3">
    <source>
        <dbReference type="Proteomes" id="UP000503018"/>
    </source>
</evidence>
<dbReference type="SUPFAM" id="SSF56935">
    <property type="entry name" value="Porins"/>
    <property type="match status" value="1"/>
</dbReference>
<evidence type="ECO:0000256" key="1">
    <source>
        <dbReference type="SAM" id="SignalP"/>
    </source>
</evidence>
<dbReference type="RefSeq" id="WP_169943761.1">
    <property type="nucleotide sequence ID" value="NZ_CP053015.1"/>
</dbReference>
<name>A0A6M4AX63_9SPHN</name>
<proteinExistence type="predicted"/>
<dbReference type="InterPro" id="IPR023614">
    <property type="entry name" value="Porin_dom_sf"/>
</dbReference>
<evidence type="ECO:0008006" key="4">
    <source>
        <dbReference type="Google" id="ProtNLM"/>
    </source>
</evidence>